<dbReference type="Proteomes" id="UP000033115">
    <property type="component" value="Chromosome"/>
</dbReference>
<dbReference type="AlphaFoldDB" id="A0A0E3K202"/>
<dbReference type="PRINTS" id="PR00081">
    <property type="entry name" value="GDHRDH"/>
</dbReference>
<evidence type="ECO:0000256" key="2">
    <source>
        <dbReference type="ARBA" id="ARBA00023002"/>
    </source>
</evidence>
<dbReference type="GO" id="GO:0005829">
    <property type="term" value="C:cytosol"/>
    <property type="evidence" value="ECO:0007669"/>
    <property type="project" value="TreeGrafter"/>
</dbReference>
<dbReference type="STRING" id="1548.CSCA_3295"/>
<dbReference type="PANTHER" id="PTHR43391:SF91">
    <property type="entry name" value="OS04G0390700 PROTEIN"/>
    <property type="match status" value="1"/>
</dbReference>
<proteinExistence type="inferred from homology"/>
<evidence type="ECO:0000313" key="5">
    <source>
        <dbReference type="Proteomes" id="UP000033115"/>
    </source>
</evidence>
<comment type="similarity">
    <text evidence="1 3">Belongs to the short-chain dehydrogenases/reductases (SDR) family.</text>
</comment>
<dbReference type="RefSeq" id="WP_029163181.1">
    <property type="nucleotide sequence ID" value="NZ_CP009933.1"/>
</dbReference>
<dbReference type="PROSITE" id="PS00061">
    <property type="entry name" value="ADH_SHORT"/>
    <property type="match status" value="1"/>
</dbReference>
<dbReference type="InterPro" id="IPR002347">
    <property type="entry name" value="SDR_fam"/>
</dbReference>
<dbReference type="Gene3D" id="3.40.50.720">
    <property type="entry name" value="NAD(P)-binding Rossmann-like Domain"/>
    <property type="match status" value="1"/>
</dbReference>
<sequence length="236" mass="25454">MKIKDSTVLVTGANRGLGFEFTQVLLEMGAKKVYAAARNPETIKLHGVIPIKLDITNQKDVENVSNELLDINMLINNAGIHKKTTLLDDDSIEIVKDVLNTNLIGISTMSKFIAPIIIKNGGGAIVNVLSAGCWLNGHGNLAYSISKAAALSLTNDMRLALNSKGVQVSAIHAGFIDTDMMASFQGKKLSPYSVAYDSLLAVNQGSQEILIDEMSKKSKLHSIDEIPNFSDSYCSE</sequence>
<dbReference type="HOGENOM" id="CLU_010194_2_6_9"/>
<reference evidence="4 5" key="1">
    <citation type="journal article" date="2015" name="J. Biotechnol.">
        <title>Complete genome sequence of a malodorant-producing acetogen, Clostridium scatologenes ATCC 25775(T).</title>
        <authorList>
            <person name="Zhu Z."/>
            <person name="Guo T."/>
            <person name="Zheng H."/>
            <person name="Song T."/>
            <person name="Ouyang P."/>
            <person name="Xie J."/>
        </authorList>
    </citation>
    <scope>NUCLEOTIDE SEQUENCE [LARGE SCALE GENOMIC DNA]</scope>
    <source>
        <strain evidence="4 5">ATCC 25775</strain>
    </source>
</reference>
<dbReference type="InterPro" id="IPR020904">
    <property type="entry name" value="Sc_DH/Rdtase_CS"/>
</dbReference>
<dbReference type="KEGG" id="csq:CSCA_3295"/>
<keyword evidence="5" id="KW-1185">Reference proteome</keyword>
<organism evidence="4 5">
    <name type="scientific">Clostridium scatologenes</name>
    <dbReference type="NCBI Taxonomy" id="1548"/>
    <lineage>
        <taxon>Bacteria</taxon>
        <taxon>Bacillati</taxon>
        <taxon>Bacillota</taxon>
        <taxon>Clostridia</taxon>
        <taxon>Eubacteriales</taxon>
        <taxon>Clostridiaceae</taxon>
        <taxon>Clostridium</taxon>
    </lineage>
</organism>
<dbReference type="PRINTS" id="PR00080">
    <property type="entry name" value="SDRFAMILY"/>
</dbReference>
<evidence type="ECO:0000256" key="3">
    <source>
        <dbReference type="RuleBase" id="RU000363"/>
    </source>
</evidence>
<keyword evidence="2" id="KW-0560">Oxidoreductase</keyword>
<protein>
    <submittedName>
        <fullName evidence="4">Putative short-chain dehydrogenase/reductase</fullName>
    </submittedName>
</protein>
<dbReference type="GO" id="GO:0016491">
    <property type="term" value="F:oxidoreductase activity"/>
    <property type="evidence" value="ECO:0007669"/>
    <property type="project" value="UniProtKB-KW"/>
</dbReference>
<name>A0A0E3K202_CLOSL</name>
<dbReference type="Pfam" id="PF00106">
    <property type="entry name" value="adh_short"/>
    <property type="match status" value="1"/>
</dbReference>
<evidence type="ECO:0000256" key="1">
    <source>
        <dbReference type="ARBA" id="ARBA00006484"/>
    </source>
</evidence>
<dbReference type="PANTHER" id="PTHR43391">
    <property type="entry name" value="RETINOL DEHYDROGENASE-RELATED"/>
    <property type="match status" value="1"/>
</dbReference>
<dbReference type="SUPFAM" id="SSF51735">
    <property type="entry name" value="NAD(P)-binding Rossmann-fold domains"/>
    <property type="match status" value="1"/>
</dbReference>
<accession>A0A0E3K202</accession>
<dbReference type="InterPro" id="IPR036291">
    <property type="entry name" value="NAD(P)-bd_dom_sf"/>
</dbReference>
<dbReference type="EMBL" id="CP009933">
    <property type="protein sequence ID" value="AKA70420.1"/>
    <property type="molecule type" value="Genomic_DNA"/>
</dbReference>
<evidence type="ECO:0000313" key="4">
    <source>
        <dbReference type="EMBL" id="AKA70420.1"/>
    </source>
</evidence>
<gene>
    <name evidence="4" type="ORF">CSCA_3295</name>
</gene>